<name>A0ACC0AIE2_CATRO</name>
<evidence type="ECO:0000313" key="1">
    <source>
        <dbReference type="EMBL" id="KAI5659763.1"/>
    </source>
</evidence>
<accession>A0ACC0AIE2</accession>
<reference evidence="2" key="1">
    <citation type="journal article" date="2023" name="Nat. Plants">
        <title>Single-cell RNA sequencing provides a high-resolution roadmap for understanding the multicellular compartmentation of specialized metabolism.</title>
        <authorList>
            <person name="Sun S."/>
            <person name="Shen X."/>
            <person name="Li Y."/>
            <person name="Li Y."/>
            <person name="Wang S."/>
            <person name="Li R."/>
            <person name="Zhang H."/>
            <person name="Shen G."/>
            <person name="Guo B."/>
            <person name="Wei J."/>
            <person name="Xu J."/>
            <person name="St-Pierre B."/>
            <person name="Chen S."/>
            <person name="Sun C."/>
        </authorList>
    </citation>
    <scope>NUCLEOTIDE SEQUENCE [LARGE SCALE GENOMIC DNA]</scope>
</reference>
<protein>
    <submittedName>
        <fullName evidence="1">Uncharacterized protein</fullName>
    </submittedName>
</protein>
<proteinExistence type="predicted"/>
<keyword evidence="2" id="KW-1185">Reference proteome</keyword>
<gene>
    <name evidence="1" type="ORF">M9H77_28556</name>
</gene>
<evidence type="ECO:0000313" key="2">
    <source>
        <dbReference type="Proteomes" id="UP001060085"/>
    </source>
</evidence>
<dbReference type="Proteomes" id="UP001060085">
    <property type="component" value="Linkage Group LG06"/>
</dbReference>
<dbReference type="EMBL" id="CM044706">
    <property type="protein sequence ID" value="KAI5659763.1"/>
    <property type="molecule type" value="Genomic_DNA"/>
</dbReference>
<organism evidence="1 2">
    <name type="scientific">Catharanthus roseus</name>
    <name type="common">Madagascar periwinkle</name>
    <name type="synonym">Vinca rosea</name>
    <dbReference type="NCBI Taxonomy" id="4058"/>
    <lineage>
        <taxon>Eukaryota</taxon>
        <taxon>Viridiplantae</taxon>
        <taxon>Streptophyta</taxon>
        <taxon>Embryophyta</taxon>
        <taxon>Tracheophyta</taxon>
        <taxon>Spermatophyta</taxon>
        <taxon>Magnoliopsida</taxon>
        <taxon>eudicotyledons</taxon>
        <taxon>Gunneridae</taxon>
        <taxon>Pentapetalae</taxon>
        <taxon>asterids</taxon>
        <taxon>lamiids</taxon>
        <taxon>Gentianales</taxon>
        <taxon>Apocynaceae</taxon>
        <taxon>Rauvolfioideae</taxon>
        <taxon>Vinceae</taxon>
        <taxon>Catharanthinae</taxon>
        <taxon>Catharanthus</taxon>
    </lineage>
</organism>
<sequence length="326" mass="37067">MWRLRVRDAPAIAAEALSYPSDEYIRWYRGITQVCIGNPANRDTCSHRYQPAGVDRRMGSRRTPVPPAPERHEHVDPSHAVVEWGEGFGSGQSFGDPFDSSNLDMPSFSLGLTPASQSLPSGSGRRRCLPRPGTAGSSMPNQPISQAFSSNEEEQRMTWTVFSISASGIVLESNQWFSNIRYDFTRSGAFLDMGSGSPIDDLVESGTIRLLDWNDSMTDIHCQRSEIPVSNIIQEVQVLFQTGCIYKRACCEKWQTYTLPCSHVLAVCRKNGSRIDTYVSEIYSRQMYRRTYQSNFHPVFSENFWKDVPFNLTFYPPNMKKERDRK</sequence>
<comment type="caution">
    <text evidence="1">The sequence shown here is derived from an EMBL/GenBank/DDBJ whole genome shotgun (WGS) entry which is preliminary data.</text>
</comment>